<feature type="signal peptide" evidence="2">
    <location>
        <begin position="1"/>
        <end position="19"/>
    </location>
</feature>
<feature type="region of interest" description="Disordered" evidence="1">
    <location>
        <begin position="265"/>
        <end position="286"/>
    </location>
</feature>
<protein>
    <recommendedName>
        <fullName evidence="5">Inactive serine protease scarface clip-domain domain-containing protein</fullName>
    </recommendedName>
</protein>
<dbReference type="AlphaFoldDB" id="A0A6A4X1B9"/>
<evidence type="ECO:0000256" key="1">
    <source>
        <dbReference type="SAM" id="MobiDB-lite"/>
    </source>
</evidence>
<feature type="region of interest" description="Disordered" evidence="1">
    <location>
        <begin position="27"/>
        <end position="183"/>
    </location>
</feature>
<feature type="compositionally biased region" description="Polar residues" evidence="1">
    <location>
        <begin position="109"/>
        <end position="126"/>
    </location>
</feature>
<accession>A0A6A4X1B9</accession>
<name>A0A6A4X1B9_AMPAM</name>
<sequence length="286" mass="29685">MRCVVSVCLLLLGVALVGAAPSLLPGDPNYSEHDHGQHGEHAHGEHAHGEHAHDGHAHGEHAHDGHAHDGQAHPEHHAHDGQAHPEHHTHEGQAHDGQAHAGAASADSTQVSSGGSPAPVQQTRPSNPFLSGSLALPPSSSFQVAVKPVPPPAQRPTPEPIKELNTNPLGGPAGPKGPVRASCPGPASALPCVPDEQCDPYTGFLKSDGVKLPYPITKDTPTVAIGQCKLGAGVGVCCKKFPRPAPTTTTTAVPLGVDYGQGLEHLKKPTTERPPNPFLPDYKPTY</sequence>
<feature type="compositionally biased region" description="Low complexity" evidence="1">
    <location>
        <begin position="99"/>
        <end position="108"/>
    </location>
</feature>
<feature type="compositionally biased region" description="Basic and acidic residues" evidence="1">
    <location>
        <begin position="30"/>
        <end position="98"/>
    </location>
</feature>
<organism evidence="3 4">
    <name type="scientific">Amphibalanus amphitrite</name>
    <name type="common">Striped barnacle</name>
    <name type="synonym">Balanus amphitrite</name>
    <dbReference type="NCBI Taxonomy" id="1232801"/>
    <lineage>
        <taxon>Eukaryota</taxon>
        <taxon>Metazoa</taxon>
        <taxon>Ecdysozoa</taxon>
        <taxon>Arthropoda</taxon>
        <taxon>Crustacea</taxon>
        <taxon>Multicrustacea</taxon>
        <taxon>Cirripedia</taxon>
        <taxon>Thoracica</taxon>
        <taxon>Thoracicalcarea</taxon>
        <taxon>Balanomorpha</taxon>
        <taxon>Balanoidea</taxon>
        <taxon>Balanidae</taxon>
        <taxon>Amphibalaninae</taxon>
        <taxon>Amphibalanus</taxon>
    </lineage>
</organism>
<feature type="compositionally biased region" description="Low complexity" evidence="1">
    <location>
        <begin position="128"/>
        <end position="141"/>
    </location>
</feature>
<keyword evidence="2" id="KW-0732">Signal</keyword>
<evidence type="ECO:0008006" key="5">
    <source>
        <dbReference type="Google" id="ProtNLM"/>
    </source>
</evidence>
<keyword evidence="4" id="KW-1185">Reference proteome</keyword>
<gene>
    <name evidence="3" type="ORF">FJT64_019053</name>
</gene>
<dbReference type="Proteomes" id="UP000440578">
    <property type="component" value="Unassembled WGS sequence"/>
</dbReference>
<reference evidence="3 4" key="1">
    <citation type="submission" date="2019-07" db="EMBL/GenBank/DDBJ databases">
        <title>Draft genome assembly of a fouling barnacle, Amphibalanus amphitrite (Darwin, 1854): The first reference genome for Thecostraca.</title>
        <authorList>
            <person name="Kim W."/>
        </authorList>
    </citation>
    <scope>NUCLEOTIDE SEQUENCE [LARGE SCALE GENOMIC DNA]</scope>
    <source>
        <strain evidence="3">SNU_AA5</strain>
        <tissue evidence="3">Soma without cirri and trophi</tissue>
    </source>
</reference>
<evidence type="ECO:0000313" key="4">
    <source>
        <dbReference type="Proteomes" id="UP000440578"/>
    </source>
</evidence>
<evidence type="ECO:0000256" key="2">
    <source>
        <dbReference type="SAM" id="SignalP"/>
    </source>
</evidence>
<dbReference type="EMBL" id="VIIS01000368">
    <property type="protein sequence ID" value="KAF0309850.1"/>
    <property type="molecule type" value="Genomic_DNA"/>
</dbReference>
<feature type="compositionally biased region" description="Pro residues" evidence="1">
    <location>
        <begin position="148"/>
        <end position="159"/>
    </location>
</feature>
<feature type="chain" id="PRO_5025554038" description="Inactive serine protease scarface clip-domain domain-containing protein" evidence="2">
    <location>
        <begin position="20"/>
        <end position="286"/>
    </location>
</feature>
<proteinExistence type="predicted"/>
<evidence type="ECO:0000313" key="3">
    <source>
        <dbReference type="EMBL" id="KAF0309850.1"/>
    </source>
</evidence>
<comment type="caution">
    <text evidence="3">The sequence shown here is derived from an EMBL/GenBank/DDBJ whole genome shotgun (WGS) entry which is preliminary data.</text>
</comment>